<evidence type="ECO:0000256" key="2">
    <source>
        <dbReference type="SAM" id="SignalP"/>
    </source>
</evidence>
<comment type="caution">
    <text evidence="3">The sequence shown here is derived from an EMBL/GenBank/DDBJ whole genome shotgun (WGS) entry which is preliminary data.</text>
</comment>
<sequence>MIRIRGIFVVVVLILSCSSSIAQKTEKGNVHILPSVSQILVPDKHNSTSDGGNTTVPGKPHVFPIYDTTHLNSTNGSGQGQEHDNYHHHHHGGHKEKEHNHTGQTSHHGCHHNHTDVERPQNRSCAHDHESDHSAEKVEQILWDIFTDEMDEDSEETNEEVISDELRLNSDEHDPEDEQTEEIAHDETVEKSTSNELNSNEEITSDSHVISKRSPPDSEHKEGRKREKTKSTSRSKSKSKGGPSSVKKYNEYMDVVLKRMNTMIKGKNMDPLMVNLFSGGNKAGDKKKGSSVKNNTKGKKKGGKGKKNNRARMDTDESDEVELDNKHELSGVDFMRKDLQVDEREVEHDGVDSNEDDDTQDGVVFRNVRALILNGSMKRSNVNATEDDAHETRGFESVESGKKSSNGSKSNNKNKNSKKPGKGNSNKPKPPGKKPKQQATRGILKGLSSLRRTGNVDVIRQGDKVRIVRSKFLLGPVMLEIVPKNNNNRTPKAEEGKPSSTSASSSQNSRVTAVASQLKGIIEVRLKKHNPTTIKRLRVFPPSSVKVKSSPKTKGSVPRYSKVTPVATHRLRQIASAVVRLKDFRPHHS</sequence>
<feature type="compositionally biased region" description="Low complexity" evidence="1">
    <location>
        <begin position="403"/>
        <end position="414"/>
    </location>
</feature>
<dbReference type="EMBL" id="CAXLJM020000068">
    <property type="protein sequence ID" value="CAL8124135.1"/>
    <property type="molecule type" value="Genomic_DNA"/>
</dbReference>
<feature type="compositionally biased region" description="Basic and acidic residues" evidence="1">
    <location>
        <begin position="113"/>
        <end position="135"/>
    </location>
</feature>
<gene>
    <name evidence="3" type="ORF">ODALV1_LOCUS20479</name>
</gene>
<feature type="compositionally biased region" description="Basic and acidic residues" evidence="1">
    <location>
        <begin position="214"/>
        <end position="225"/>
    </location>
</feature>
<dbReference type="PROSITE" id="PS51257">
    <property type="entry name" value="PROKAR_LIPOPROTEIN"/>
    <property type="match status" value="1"/>
</dbReference>
<feature type="region of interest" description="Disordered" evidence="1">
    <location>
        <begin position="70"/>
        <end position="135"/>
    </location>
</feature>
<dbReference type="Proteomes" id="UP001642540">
    <property type="component" value="Unassembled WGS sequence"/>
</dbReference>
<organism evidence="3 4">
    <name type="scientific">Orchesella dallaii</name>
    <dbReference type="NCBI Taxonomy" id="48710"/>
    <lineage>
        <taxon>Eukaryota</taxon>
        <taxon>Metazoa</taxon>
        <taxon>Ecdysozoa</taxon>
        <taxon>Arthropoda</taxon>
        <taxon>Hexapoda</taxon>
        <taxon>Collembola</taxon>
        <taxon>Entomobryomorpha</taxon>
        <taxon>Entomobryoidea</taxon>
        <taxon>Orchesellidae</taxon>
        <taxon>Orchesellinae</taxon>
        <taxon>Orchesella</taxon>
    </lineage>
</organism>
<evidence type="ECO:0000313" key="3">
    <source>
        <dbReference type="EMBL" id="CAL8124135.1"/>
    </source>
</evidence>
<feature type="region of interest" description="Disordered" evidence="1">
    <location>
        <begin position="151"/>
        <end position="250"/>
    </location>
</feature>
<accession>A0ABP1R9X9</accession>
<feature type="compositionally biased region" description="Polar residues" evidence="1">
    <location>
        <begin position="191"/>
        <end position="208"/>
    </location>
</feature>
<feature type="region of interest" description="Disordered" evidence="1">
    <location>
        <begin position="381"/>
        <end position="440"/>
    </location>
</feature>
<feature type="signal peptide" evidence="2">
    <location>
        <begin position="1"/>
        <end position="22"/>
    </location>
</feature>
<keyword evidence="2" id="KW-0732">Signal</keyword>
<evidence type="ECO:0000256" key="1">
    <source>
        <dbReference type="SAM" id="MobiDB-lite"/>
    </source>
</evidence>
<feature type="region of interest" description="Disordered" evidence="1">
    <location>
        <begin position="276"/>
        <end position="364"/>
    </location>
</feature>
<keyword evidence="4" id="KW-1185">Reference proteome</keyword>
<feature type="compositionally biased region" description="Basic and acidic residues" evidence="1">
    <location>
        <begin position="323"/>
        <end position="351"/>
    </location>
</feature>
<name>A0ABP1R9X9_9HEXA</name>
<feature type="compositionally biased region" description="Basic residues" evidence="1">
    <location>
        <begin position="226"/>
        <end position="239"/>
    </location>
</feature>
<evidence type="ECO:0000313" key="4">
    <source>
        <dbReference type="Proteomes" id="UP001642540"/>
    </source>
</evidence>
<feature type="compositionally biased region" description="Basic and acidic residues" evidence="1">
    <location>
        <begin position="390"/>
        <end position="402"/>
    </location>
</feature>
<feature type="compositionally biased region" description="Low complexity" evidence="1">
    <location>
        <begin position="499"/>
        <end position="509"/>
    </location>
</feature>
<proteinExistence type="predicted"/>
<feature type="compositionally biased region" description="Basic residues" evidence="1">
    <location>
        <begin position="296"/>
        <end position="310"/>
    </location>
</feature>
<reference evidence="3 4" key="1">
    <citation type="submission" date="2024-08" db="EMBL/GenBank/DDBJ databases">
        <authorList>
            <person name="Cucini C."/>
            <person name="Frati F."/>
        </authorList>
    </citation>
    <scope>NUCLEOTIDE SEQUENCE [LARGE SCALE GENOMIC DNA]</scope>
</reference>
<feature type="region of interest" description="Disordered" evidence="1">
    <location>
        <begin position="483"/>
        <end position="510"/>
    </location>
</feature>
<feature type="compositionally biased region" description="Acidic residues" evidence="1">
    <location>
        <begin position="151"/>
        <end position="163"/>
    </location>
</feature>
<feature type="chain" id="PRO_5046573275" evidence="2">
    <location>
        <begin position="23"/>
        <end position="589"/>
    </location>
</feature>
<protein>
    <submittedName>
        <fullName evidence="3">Uncharacterized protein</fullName>
    </submittedName>
</protein>